<dbReference type="STRING" id="341663.Q0CSC3"/>
<feature type="region of interest" description="Disordered" evidence="1">
    <location>
        <begin position="65"/>
        <end position="112"/>
    </location>
</feature>
<dbReference type="InterPro" id="IPR033481">
    <property type="entry name" value="Dni1/Fig1"/>
</dbReference>
<keyword evidence="2" id="KW-1133">Transmembrane helix</keyword>
<dbReference type="GO" id="GO:0046873">
    <property type="term" value="F:metal ion transmembrane transporter activity"/>
    <property type="evidence" value="ECO:0007669"/>
    <property type="project" value="InterPro"/>
</dbReference>
<reference evidence="4" key="1">
    <citation type="submission" date="2005-09" db="EMBL/GenBank/DDBJ databases">
        <title>Annotation of the Aspergillus terreus NIH2624 genome.</title>
        <authorList>
            <person name="Birren B.W."/>
            <person name="Lander E.S."/>
            <person name="Galagan J.E."/>
            <person name="Nusbaum C."/>
            <person name="Devon K."/>
            <person name="Henn M."/>
            <person name="Ma L.-J."/>
            <person name="Jaffe D.B."/>
            <person name="Butler J."/>
            <person name="Alvarez P."/>
            <person name="Gnerre S."/>
            <person name="Grabherr M."/>
            <person name="Kleber M."/>
            <person name="Mauceli E.W."/>
            <person name="Brockman W."/>
            <person name="Rounsley S."/>
            <person name="Young S.K."/>
            <person name="LaButti K."/>
            <person name="Pushparaj V."/>
            <person name="DeCaprio D."/>
            <person name="Crawford M."/>
            <person name="Koehrsen M."/>
            <person name="Engels R."/>
            <person name="Montgomery P."/>
            <person name="Pearson M."/>
            <person name="Howarth C."/>
            <person name="Larson L."/>
            <person name="Luoma S."/>
            <person name="White J."/>
            <person name="Alvarado L."/>
            <person name="Kodira C.D."/>
            <person name="Zeng Q."/>
            <person name="Oleary S."/>
            <person name="Yandava C."/>
            <person name="Denning D.W."/>
            <person name="Nierman W.C."/>
            <person name="Milne T."/>
            <person name="Madden K."/>
        </authorList>
    </citation>
    <scope>NUCLEOTIDE SEQUENCE [LARGE SCALE GENOMIC DNA]</scope>
    <source>
        <strain evidence="4">NIH 2624 / FGSC A1156</strain>
    </source>
</reference>
<accession>Q0CSC3</accession>
<dbReference type="PANTHER" id="PTHR28092">
    <property type="entry name" value="FACTOR-INDUCED GENE 1 PROTEIN"/>
    <property type="match status" value="1"/>
</dbReference>
<dbReference type="VEuPathDB" id="FungiDB:ATEG_03411"/>
<feature type="compositionally biased region" description="Acidic residues" evidence="1">
    <location>
        <begin position="93"/>
        <end position="102"/>
    </location>
</feature>
<sequence>MAATSITELETRTETGTGTGTEKVDAPAEAEAETSSQAQQPSSLLLPLLRKLHLPPKWKAGWIRNEEGRENEQQNEIGQGELERVGQQHAVVEQEEEEETNEESVMIVRDSQSTRSSGSVSYYSYDATGIDDGSARWSNMWRRIRRFPPFGGLAHISYRIGFHHILMTINTVAMIMLSILVAGCSSPLMRNIYLMELSYQNDGWNSSLQNKELEVPNPSFYSVVANISSTGNLAVRVGYFGLCMATNTGGDPVSWICRGKAKKLVALVEGVQDPLNILAIADNFRDEVIVSVVIIIAIVMTLVGVYGMSTFPRWQDNMDDDTGSEMEGTPVPSTAASSLIMAFESLSVLFLITAILWQHVAAVAHSATAQAAFNSIVRGNVGSVAMGLGWGSIGLKLIVALGLMLTIVSIRLLKMLDDDSDEGPLNWRPGCIVFPLRMVFFCTYWLCHLPPSVSLNLDLGGVTMAQTDWYEQNIRRLSRTVPGYDALCHEIPGDITITRIDFPGNGHAHLGGPPARRRLQNPDLLVEWLSEELENIETRYVLVEDINSFVCHTLGSVFRIEPNFFLDHINNELARFPVTTRDRRGQWNTWNLPAPYNSFRWYRPVSRSKHSDAVLRRRQIEERYERVRAGRQEIIGEGRSRRTQTTFTVDIVHAVSNILRPEWDLSASTMAADGLVAIEERVSIYQTTRNGVQYDAIPRASMATWTEIDRAPNDPCIPPADADFTIKDLYEILVPRFTLNMSSAMISTVGEDRLKEIYGTLSSTTRCLLDNCHPANQIPTTDPVSCGHLPFIHLFRIVLSDTLGLLQLLDTVQRDIVQSIASQDAQIDDILVKRTFIAKLLAQLPPLCRELKNSLNELLKQGNGDPSQDKTIDHLASNFENTIQDLKEASNAITGTLQFVESHRAIMEAESITRLTELAFLFIPLSFAASLFSMQIQPLTSPVPVQYFIAFALSLSISTYALRFLTRSGWVHAQKQKTLTAIRTHSSVPRGAPITNTAILAWVFARFAPVLVFLLIVACILVPPLAVLWMRELDSGLRIAVTFLFFVFVVSVSGGVLLAVPDLRRVVQNGLGADWYDDAAAGERTTPGGNKKPLRKRLRRWIIGIIH</sequence>
<evidence type="ECO:0000313" key="4">
    <source>
        <dbReference type="Proteomes" id="UP000007963"/>
    </source>
</evidence>
<feature type="compositionally biased region" description="Low complexity" evidence="1">
    <location>
        <begin position="27"/>
        <end position="43"/>
    </location>
</feature>
<keyword evidence="2" id="KW-0812">Transmembrane</keyword>
<feature type="transmembrane region" description="Helical" evidence="2">
    <location>
        <begin position="335"/>
        <end position="357"/>
    </location>
</feature>
<dbReference type="PANTHER" id="PTHR28092:SF1">
    <property type="entry name" value="FACTOR-INDUCED GENE 1 PROTEIN"/>
    <property type="match status" value="1"/>
</dbReference>
<organism evidence="3 4">
    <name type="scientific">Aspergillus terreus (strain NIH 2624 / FGSC A1156)</name>
    <dbReference type="NCBI Taxonomy" id="341663"/>
    <lineage>
        <taxon>Eukaryota</taxon>
        <taxon>Fungi</taxon>
        <taxon>Dikarya</taxon>
        <taxon>Ascomycota</taxon>
        <taxon>Pezizomycotina</taxon>
        <taxon>Eurotiomycetes</taxon>
        <taxon>Eurotiomycetidae</taxon>
        <taxon>Eurotiales</taxon>
        <taxon>Aspergillaceae</taxon>
        <taxon>Aspergillus</taxon>
        <taxon>Aspergillus subgen. Circumdati</taxon>
    </lineage>
</organism>
<dbReference type="GO" id="GO:0043332">
    <property type="term" value="C:mating projection tip"/>
    <property type="evidence" value="ECO:0007669"/>
    <property type="project" value="TreeGrafter"/>
</dbReference>
<dbReference type="GO" id="GO:0016020">
    <property type="term" value="C:membrane"/>
    <property type="evidence" value="ECO:0007669"/>
    <property type="project" value="InterPro"/>
</dbReference>
<dbReference type="AlphaFoldDB" id="Q0CSC3"/>
<evidence type="ECO:0000313" key="3">
    <source>
        <dbReference type="EMBL" id="EAU36685.1"/>
    </source>
</evidence>
<dbReference type="InterPro" id="IPR002523">
    <property type="entry name" value="MgTranspt_CorA/ZnTranspt_ZntB"/>
</dbReference>
<dbReference type="OrthoDB" id="3231000at2759"/>
<feature type="region of interest" description="Disordered" evidence="1">
    <location>
        <begin position="1"/>
        <end position="43"/>
    </location>
</feature>
<dbReference type="RefSeq" id="XP_001212589.1">
    <property type="nucleotide sequence ID" value="XM_001212589.1"/>
</dbReference>
<dbReference type="Pfam" id="PF12351">
    <property type="entry name" value="Fig1"/>
    <property type="match status" value="1"/>
</dbReference>
<protein>
    <submittedName>
        <fullName evidence="3">Uncharacterized protein</fullName>
    </submittedName>
</protein>
<dbReference type="Proteomes" id="UP000007963">
    <property type="component" value="Unassembled WGS sequence"/>
</dbReference>
<name>Q0CSC3_ASPTN</name>
<dbReference type="GO" id="GO:0000747">
    <property type="term" value="P:conjugation with cellular fusion"/>
    <property type="evidence" value="ECO:0007669"/>
    <property type="project" value="TreeGrafter"/>
</dbReference>
<keyword evidence="2" id="KW-0472">Membrane</keyword>
<feature type="transmembrane region" description="Helical" evidence="2">
    <location>
        <begin position="1010"/>
        <end position="1030"/>
    </location>
</feature>
<dbReference type="Gene3D" id="1.20.58.340">
    <property type="entry name" value="Magnesium transport protein CorA, transmembrane region"/>
    <property type="match status" value="1"/>
</dbReference>
<evidence type="ECO:0000256" key="1">
    <source>
        <dbReference type="SAM" id="MobiDB-lite"/>
    </source>
</evidence>
<proteinExistence type="predicted"/>
<dbReference type="HOGENOM" id="CLU_302857_0_0_1"/>
<dbReference type="eggNOG" id="ENOG502QUDU">
    <property type="taxonomic scope" value="Eukaryota"/>
</dbReference>
<feature type="transmembrane region" description="Helical" evidence="2">
    <location>
        <begin position="165"/>
        <end position="185"/>
    </location>
</feature>
<dbReference type="GeneID" id="4317593"/>
<feature type="transmembrane region" description="Helical" evidence="2">
    <location>
        <begin position="288"/>
        <end position="308"/>
    </location>
</feature>
<feature type="transmembrane region" description="Helical" evidence="2">
    <location>
        <begin position="945"/>
        <end position="965"/>
    </location>
</feature>
<gene>
    <name evidence="3" type="ORF">ATEG_03411</name>
</gene>
<dbReference type="EMBL" id="CH476597">
    <property type="protein sequence ID" value="EAU36685.1"/>
    <property type="molecule type" value="Genomic_DNA"/>
</dbReference>
<feature type="transmembrane region" description="Helical" evidence="2">
    <location>
        <begin position="393"/>
        <end position="413"/>
    </location>
</feature>
<dbReference type="Pfam" id="PF01544">
    <property type="entry name" value="CorA"/>
    <property type="match status" value="1"/>
</dbReference>
<feature type="transmembrane region" description="Helical" evidence="2">
    <location>
        <begin position="1036"/>
        <end position="1060"/>
    </location>
</feature>
<evidence type="ECO:0000256" key="2">
    <source>
        <dbReference type="SAM" id="Phobius"/>
    </source>
</evidence>